<feature type="non-terminal residue" evidence="3">
    <location>
        <position position="144"/>
    </location>
</feature>
<dbReference type="PANTHER" id="PTHR10404">
    <property type="entry name" value="N-ACETYLATED-ALPHA-LINKED ACIDIC DIPEPTIDASE"/>
    <property type="match status" value="1"/>
</dbReference>
<organism evidence="2 3">
    <name type="scientific">Momordica charantia</name>
    <name type="common">Bitter gourd</name>
    <name type="synonym">Balsam pear</name>
    <dbReference type="NCBI Taxonomy" id="3673"/>
    <lineage>
        <taxon>Eukaryota</taxon>
        <taxon>Viridiplantae</taxon>
        <taxon>Streptophyta</taxon>
        <taxon>Embryophyta</taxon>
        <taxon>Tracheophyta</taxon>
        <taxon>Spermatophyta</taxon>
        <taxon>Magnoliopsida</taxon>
        <taxon>eudicotyledons</taxon>
        <taxon>Gunneridae</taxon>
        <taxon>Pentapetalae</taxon>
        <taxon>rosids</taxon>
        <taxon>fabids</taxon>
        <taxon>Cucurbitales</taxon>
        <taxon>Cucurbitaceae</taxon>
        <taxon>Momordiceae</taxon>
        <taxon>Momordica</taxon>
    </lineage>
</organism>
<keyword evidence="3" id="KW-0378">Hydrolase</keyword>
<dbReference type="OrthoDB" id="10513727at2759"/>
<reference evidence="3" key="1">
    <citation type="submission" date="2025-08" db="UniProtKB">
        <authorList>
            <consortium name="RefSeq"/>
        </authorList>
    </citation>
    <scope>IDENTIFICATION</scope>
</reference>
<dbReference type="AlphaFoldDB" id="A0A6J1DD94"/>
<accession>A0A6J1DD94</accession>
<proteinExistence type="predicted"/>
<dbReference type="GeneID" id="111019319"/>
<evidence type="ECO:0000256" key="1">
    <source>
        <dbReference type="SAM" id="Phobius"/>
    </source>
</evidence>
<dbReference type="KEGG" id="mcha:111019319"/>
<keyword evidence="1" id="KW-0812">Transmembrane</keyword>
<protein>
    <submittedName>
        <fullName evidence="3">Probable glutamate carboxypeptidase AMP1</fullName>
    </submittedName>
</protein>
<dbReference type="GO" id="GO:0004180">
    <property type="term" value="F:carboxypeptidase activity"/>
    <property type="evidence" value="ECO:0007669"/>
    <property type="project" value="UniProtKB-KW"/>
</dbReference>
<sequence length="144" mass="15786">MAQPPLKQLTTICTSKPAPLTTFLFIIIICLLGFYTLHFSTSSLSATSSPRNSLRFQQLFLSSASNYTVASYLRSLTLHPHLAGTEPSSETARYVESHFRDLGLETHSIQFDALLSYPKYASLSARLSNGSVVNIPSSENIQGV</sequence>
<keyword evidence="3" id="KW-0645">Protease</keyword>
<dbReference type="Proteomes" id="UP000504603">
    <property type="component" value="Unplaced"/>
</dbReference>
<dbReference type="Gene3D" id="3.40.630.10">
    <property type="entry name" value="Zn peptidases"/>
    <property type="match status" value="1"/>
</dbReference>
<name>A0A6J1DD94_MOMCH</name>
<evidence type="ECO:0000313" key="2">
    <source>
        <dbReference type="Proteomes" id="UP000504603"/>
    </source>
</evidence>
<dbReference type="RefSeq" id="XP_022151357.1">
    <property type="nucleotide sequence ID" value="XM_022295665.1"/>
</dbReference>
<dbReference type="InterPro" id="IPR039373">
    <property type="entry name" value="Peptidase_M28B"/>
</dbReference>
<keyword evidence="1" id="KW-0472">Membrane</keyword>
<dbReference type="PANTHER" id="PTHR10404:SF75">
    <property type="entry name" value="GLUTAMATE CARBOXYPEPTIDASE AMP1-RELATED"/>
    <property type="match status" value="1"/>
</dbReference>
<keyword evidence="2" id="KW-1185">Reference proteome</keyword>
<keyword evidence="1" id="KW-1133">Transmembrane helix</keyword>
<gene>
    <name evidence="3" type="primary">LOC111019319</name>
</gene>
<evidence type="ECO:0000313" key="3">
    <source>
        <dbReference type="RefSeq" id="XP_022151357.1"/>
    </source>
</evidence>
<keyword evidence="3" id="KW-0121">Carboxypeptidase</keyword>
<feature type="transmembrane region" description="Helical" evidence="1">
    <location>
        <begin position="20"/>
        <end position="37"/>
    </location>
</feature>